<reference evidence="2" key="1">
    <citation type="submission" date="2016-10" db="EMBL/GenBank/DDBJ databases">
        <authorList>
            <person name="Varghese N."/>
            <person name="Submissions S."/>
        </authorList>
    </citation>
    <scope>NUCLEOTIDE SEQUENCE [LARGE SCALE GENOMIC DNA]</scope>
    <source>
        <strain evidence="2">DSM 11005</strain>
    </source>
</reference>
<dbReference type="EMBL" id="FMYW01000004">
    <property type="protein sequence ID" value="SDC27200.1"/>
    <property type="molecule type" value="Genomic_DNA"/>
</dbReference>
<dbReference type="OrthoDB" id="3229531at2"/>
<name>A0A1G6K861_9FIRM</name>
<proteinExistence type="predicted"/>
<sequence>MRNTMTAPVIDRLLFQFDTGFVNARPYSKDVMDAMEPLFSIMADLAPLPKNDEVKMIWLKIPRGTLEDFGDFQQILDDGEVKSREEFEELWHEEYPDEYKWYQLFLVESFNKDGSLRYRGVSVGRNTIVSASFEGDTCSARWEDKSIICLCSLLAEAAAVSMDLLRNGTYGRVIDEGLPYWFRKGVVKRTDVMAVEPEMKDSLFEGLSQSVYERFCELVTTGQNDVSLLRPMKTMTANVFFCACSLGYKACNYKGTDKPLADQYLMHADGRDEGLTGRGSGLHREYGSIDFDSPEEWDKWYHKREHWGGHPWEVCRGGNSTHVDLFVHDSRDISFALAMGRMTEEKAKKARETGGYYFSVAGKAWSRAAEAVNFYVAIHDVGFPVVLEDADEILARFRGEDWIGIVPHDVIPNYCESMFPEEYGCILDFMHVYKEEDAWFKNIQWLPVERAKLKSKM</sequence>
<keyword evidence="2" id="KW-1185">Reference proteome</keyword>
<dbReference type="RefSeq" id="WP_093729809.1">
    <property type="nucleotide sequence ID" value="NZ_FMYW01000004.1"/>
</dbReference>
<organism evidence="1 2">
    <name type="scientific">Succiniclasticum ruminis</name>
    <dbReference type="NCBI Taxonomy" id="40841"/>
    <lineage>
        <taxon>Bacteria</taxon>
        <taxon>Bacillati</taxon>
        <taxon>Bacillota</taxon>
        <taxon>Negativicutes</taxon>
        <taxon>Acidaminococcales</taxon>
        <taxon>Acidaminococcaceae</taxon>
        <taxon>Succiniclasticum</taxon>
    </lineage>
</organism>
<protein>
    <submittedName>
        <fullName evidence="1">Uncharacterized protein</fullName>
    </submittedName>
</protein>
<dbReference type="Proteomes" id="UP000198943">
    <property type="component" value="Unassembled WGS sequence"/>
</dbReference>
<accession>A0A1G6K861</accession>
<dbReference type="AlphaFoldDB" id="A0A1G6K861"/>
<gene>
    <name evidence="1" type="ORF">SAMN04487864_104117</name>
</gene>
<evidence type="ECO:0000313" key="2">
    <source>
        <dbReference type="Proteomes" id="UP000198943"/>
    </source>
</evidence>
<evidence type="ECO:0000313" key="1">
    <source>
        <dbReference type="EMBL" id="SDC27200.1"/>
    </source>
</evidence>